<evidence type="ECO:0000313" key="16">
    <source>
        <dbReference type="EMBL" id="KAL0266164.1"/>
    </source>
</evidence>
<dbReference type="SMART" id="SM00355">
    <property type="entry name" value="ZnF_C2H2"/>
    <property type="match status" value="2"/>
</dbReference>
<keyword evidence="9" id="KW-0333">Golgi apparatus</keyword>
<dbReference type="Pfam" id="PF12874">
    <property type="entry name" value="zf-met"/>
    <property type="match status" value="1"/>
</dbReference>
<dbReference type="InterPro" id="IPR001623">
    <property type="entry name" value="DnaJ_domain"/>
</dbReference>
<dbReference type="SMART" id="SM00271">
    <property type="entry name" value="DnaJ"/>
    <property type="match status" value="1"/>
</dbReference>
<evidence type="ECO:0000256" key="3">
    <source>
        <dbReference type="ARBA" id="ARBA00009727"/>
    </source>
</evidence>
<evidence type="ECO:0000256" key="4">
    <source>
        <dbReference type="ARBA" id="ARBA00022448"/>
    </source>
</evidence>
<evidence type="ECO:0000256" key="10">
    <source>
        <dbReference type="ARBA" id="ARBA00023136"/>
    </source>
</evidence>
<dbReference type="Pfam" id="PF00226">
    <property type="entry name" value="DnaJ"/>
    <property type="match status" value="1"/>
</dbReference>
<feature type="region of interest" description="Disordered" evidence="12">
    <location>
        <begin position="514"/>
        <end position="562"/>
    </location>
</feature>
<evidence type="ECO:0000256" key="9">
    <source>
        <dbReference type="ARBA" id="ARBA00023034"/>
    </source>
</evidence>
<feature type="compositionally biased region" description="Basic and acidic residues" evidence="12">
    <location>
        <begin position="531"/>
        <end position="554"/>
    </location>
</feature>
<evidence type="ECO:0000256" key="2">
    <source>
        <dbReference type="ARBA" id="ARBA00004653"/>
    </source>
</evidence>
<dbReference type="Gene3D" id="3.30.160.60">
    <property type="entry name" value="Classic Zinc Finger"/>
    <property type="match status" value="1"/>
</dbReference>
<dbReference type="GO" id="GO:0008270">
    <property type="term" value="F:zinc ion binding"/>
    <property type="evidence" value="ECO:0007669"/>
    <property type="project" value="UniProtKB-KW"/>
</dbReference>
<feature type="domain" description="J" evidence="14">
    <location>
        <begin position="233"/>
        <end position="310"/>
    </location>
</feature>
<dbReference type="PROSITE" id="PS00028">
    <property type="entry name" value="ZINC_FINGER_C2H2_1"/>
    <property type="match status" value="2"/>
</dbReference>
<dbReference type="GO" id="GO:0000139">
    <property type="term" value="C:Golgi membrane"/>
    <property type="evidence" value="ECO:0007669"/>
    <property type="project" value="UniProtKB-SubCell"/>
</dbReference>
<dbReference type="PRINTS" id="PR00625">
    <property type="entry name" value="JDOMAIN"/>
</dbReference>
<dbReference type="InterPro" id="IPR013087">
    <property type="entry name" value="Znf_C2H2_type"/>
</dbReference>
<dbReference type="InterPro" id="IPR005578">
    <property type="entry name" value="Yif1_fam"/>
</dbReference>
<evidence type="ECO:0000256" key="11">
    <source>
        <dbReference type="PROSITE-ProRule" id="PRU00042"/>
    </source>
</evidence>
<dbReference type="Pfam" id="PF03878">
    <property type="entry name" value="YIF1"/>
    <property type="match status" value="1"/>
</dbReference>
<feature type="transmembrane region" description="Helical" evidence="13">
    <location>
        <begin position="145"/>
        <end position="173"/>
    </location>
</feature>
<evidence type="ECO:0000256" key="1">
    <source>
        <dbReference type="ARBA" id="ARBA00004477"/>
    </source>
</evidence>
<keyword evidence="6" id="KW-0256">Endoplasmic reticulum</keyword>
<feature type="domain" description="C2H2-type" evidence="15">
    <location>
        <begin position="424"/>
        <end position="448"/>
    </location>
</feature>
<dbReference type="GO" id="GO:0030134">
    <property type="term" value="C:COPII-coated ER to Golgi transport vesicle"/>
    <property type="evidence" value="ECO:0007669"/>
    <property type="project" value="TreeGrafter"/>
</dbReference>
<dbReference type="Gene3D" id="1.10.287.110">
    <property type="entry name" value="DnaJ domain"/>
    <property type="match status" value="1"/>
</dbReference>
<dbReference type="PROSITE" id="PS50157">
    <property type="entry name" value="ZINC_FINGER_C2H2_2"/>
    <property type="match status" value="2"/>
</dbReference>
<feature type="compositionally biased region" description="Polar residues" evidence="12">
    <location>
        <begin position="474"/>
        <end position="486"/>
    </location>
</feature>
<dbReference type="GO" id="GO:0006888">
    <property type="term" value="P:endoplasmic reticulum to Golgi vesicle-mediated transport"/>
    <property type="evidence" value="ECO:0007669"/>
    <property type="project" value="InterPro"/>
</dbReference>
<keyword evidence="5 13" id="KW-0812">Transmembrane</keyword>
<dbReference type="InterPro" id="IPR036869">
    <property type="entry name" value="J_dom_sf"/>
</dbReference>
<evidence type="ECO:0000259" key="14">
    <source>
        <dbReference type="PROSITE" id="PS50076"/>
    </source>
</evidence>
<keyword evidence="8 13" id="KW-1133">Transmembrane helix</keyword>
<gene>
    <name evidence="16" type="ORF">PYX00_011881</name>
</gene>
<keyword evidence="7" id="KW-0653">Protein transport</keyword>
<dbReference type="GO" id="GO:0015031">
    <property type="term" value="P:protein transport"/>
    <property type="evidence" value="ECO:0007669"/>
    <property type="project" value="UniProtKB-KW"/>
</dbReference>
<dbReference type="GO" id="GO:0005793">
    <property type="term" value="C:endoplasmic reticulum-Golgi intermediate compartment"/>
    <property type="evidence" value="ECO:0007669"/>
    <property type="project" value="TreeGrafter"/>
</dbReference>
<keyword evidence="11" id="KW-0479">Metal-binding</keyword>
<dbReference type="SUPFAM" id="SSF46565">
    <property type="entry name" value="Chaperone J-domain"/>
    <property type="match status" value="1"/>
</dbReference>
<reference evidence="16" key="1">
    <citation type="journal article" date="2024" name="Gigascience">
        <title>Chromosome-level genome of the poultry shaft louse Menopon gallinae provides insight into the host-switching and adaptive evolution of parasitic lice.</title>
        <authorList>
            <person name="Xu Y."/>
            <person name="Ma L."/>
            <person name="Liu S."/>
            <person name="Liang Y."/>
            <person name="Liu Q."/>
            <person name="He Z."/>
            <person name="Tian L."/>
            <person name="Duan Y."/>
            <person name="Cai W."/>
            <person name="Li H."/>
            <person name="Song F."/>
        </authorList>
    </citation>
    <scope>NUCLEOTIDE SEQUENCE</scope>
    <source>
        <strain evidence="16">Cailab_2023a</strain>
    </source>
</reference>
<organism evidence="16">
    <name type="scientific">Menopon gallinae</name>
    <name type="common">poultry shaft louse</name>
    <dbReference type="NCBI Taxonomy" id="328185"/>
    <lineage>
        <taxon>Eukaryota</taxon>
        <taxon>Metazoa</taxon>
        <taxon>Ecdysozoa</taxon>
        <taxon>Arthropoda</taxon>
        <taxon>Hexapoda</taxon>
        <taxon>Insecta</taxon>
        <taxon>Pterygota</taxon>
        <taxon>Neoptera</taxon>
        <taxon>Paraneoptera</taxon>
        <taxon>Psocodea</taxon>
        <taxon>Troctomorpha</taxon>
        <taxon>Phthiraptera</taxon>
        <taxon>Amblycera</taxon>
        <taxon>Menoponidae</taxon>
        <taxon>Menopon</taxon>
    </lineage>
</organism>
<sequence>MDIALGKEVVNVGREYVNKNIHKINFHKLHRYFNISNTYVLRKLLLIVMPFKNSDWNVVLQRTGNIAHPDLYIPAMSFATYILFKGLALGMKNTFKPERLGLIATRSLFLEFLFVFVARLAAYLIDIPELSMLDMLAFSGYKYFVIVLMFLLRIRLVSFFLKIYLCLAFFFFLSRSMKGVVFGSSFGNKKRKVYFLFVAVFMQASPQHRACASKHVVQGSLMGNKKSVPDTSDPYVILGVERGASQQEVRRRYTEMLLAYHPTRNKASSDQKIIQIREAYQAIVEGRAASVPEPEPVQISLERYTDEYFGALGGEFYSTVESLFELLCQGEPRANYPRFGSRESKSFDMFYGFFSKFRTQRVFSRNKVENRALQKSFNQKVRKILDRIARHDERLKVCITEKPAVETYHVKERKRRNKREHTEFECARCKKGFRSRNQLISHLRSRKHMESVMSTESNYREYVEREVQEALQAAESTDTHAQSSSETPEDPETRVVRENEKRLQELYARMERASLHSREDAQAEDSAAGDHAAEQRQEAEDTMKSARHPGDGKKGGRAARKNAEKKYKNAGAFISGESAHFLTCAVCRATFESRNKLFVHLREHHELKM</sequence>
<comment type="subcellular location">
    <subcellularLocation>
        <location evidence="1">Endoplasmic reticulum membrane</location>
        <topology evidence="1">Multi-pass membrane protein</topology>
    </subcellularLocation>
    <subcellularLocation>
        <location evidence="2">Golgi apparatus membrane</location>
        <topology evidence="2">Multi-pass membrane protein</topology>
    </subcellularLocation>
</comment>
<keyword evidence="4" id="KW-0813">Transport</keyword>
<evidence type="ECO:0000256" key="6">
    <source>
        <dbReference type="ARBA" id="ARBA00022824"/>
    </source>
</evidence>
<feature type="region of interest" description="Disordered" evidence="12">
    <location>
        <begin position="471"/>
        <end position="497"/>
    </location>
</feature>
<feature type="domain" description="C2H2-type" evidence="15">
    <location>
        <begin position="582"/>
        <end position="609"/>
    </location>
</feature>
<dbReference type="SUPFAM" id="SSF57667">
    <property type="entry name" value="beta-beta-alpha zinc fingers"/>
    <property type="match status" value="1"/>
</dbReference>
<dbReference type="PANTHER" id="PTHR14083">
    <property type="entry name" value="YIP1 INTERACTING FACTOR HOMOLOG YIF1 PROTEIN"/>
    <property type="match status" value="1"/>
</dbReference>
<evidence type="ECO:0000256" key="12">
    <source>
        <dbReference type="SAM" id="MobiDB-lite"/>
    </source>
</evidence>
<feature type="transmembrane region" description="Helical" evidence="13">
    <location>
        <begin position="71"/>
        <end position="91"/>
    </location>
</feature>
<evidence type="ECO:0000256" key="8">
    <source>
        <dbReference type="ARBA" id="ARBA00022989"/>
    </source>
</evidence>
<accession>A0AAW2H8Y2</accession>
<dbReference type="EMBL" id="JARGDH010000006">
    <property type="protein sequence ID" value="KAL0266164.1"/>
    <property type="molecule type" value="Genomic_DNA"/>
</dbReference>
<comment type="caution">
    <text evidence="16">The sequence shown here is derived from an EMBL/GenBank/DDBJ whole genome shotgun (WGS) entry which is preliminary data.</text>
</comment>
<dbReference type="CDD" id="cd06257">
    <property type="entry name" value="DnaJ"/>
    <property type="match status" value="1"/>
</dbReference>
<evidence type="ECO:0000256" key="13">
    <source>
        <dbReference type="SAM" id="Phobius"/>
    </source>
</evidence>
<protein>
    <submittedName>
        <fullName evidence="16">Uncharacterized protein</fullName>
    </submittedName>
</protein>
<dbReference type="GO" id="GO:0005789">
    <property type="term" value="C:endoplasmic reticulum membrane"/>
    <property type="evidence" value="ECO:0007669"/>
    <property type="project" value="UniProtKB-SubCell"/>
</dbReference>
<keyword evidence="11" id="KW-0863">Zinc-finger</keyword>
<dbReference type="InterPro" id="IPR036236">
    <property type="entry name" value="Znf_C2H2_sf"/>
</dbReference>
<comment type="similarity">
    <text evidence="3">Belongs to the YIF1 family.</text>
</comment>
<feature type="transmembrane region" description="Helical" evidence="13">
    <location>
        <begin position="32"/>
        <end position="51"/>
    </location>
</feature>
<keyword evidence="10 13" id="KW-0472">Membrane</keyword>
<feature type="transmembrane region" description="Helical" evidence="13">
    <location>
        <begin position="103"/>
        <end position="125"/>
    </location>
</feature>
<dbReference type="PANTHER" id="PTHR14083:SF0">
    <property type="entry name" value="YIP1D-INTERACTING FACTOR 1, ISOFORM C"/>
    <property type="match status" value="1"/>
</dbReference>
<proteinExistence type="inferred from homology"/>
<dbReference type="AlphaFoldDB" id="A0AAW2H8Y2"/>
<evidence type="ECO:0000259" key="15">
    <source>
        <dbReference type="PROSITE" id="PS50157"/>
    </source>
</evidence>
<dbReference type="PROSITE" id="PS50076">
    <property type="entry name" value="DNAJ_2"/>
    <property type="match status" value="1"/>
</dbReference>
<name>A0AAW2H8Y2_9NEOP</name>
<keyword evidence="11" id="KW-0862">Zinc</keyword>
<evidence type="ECO:0000256" key="5">
    <source>
        <dbReference type="ARBA" id="ARBA00022692"/>
    </source>
</evidence>
<evidence type="ECO:0000256" key="7">
    <source>
        <dbReference type="ARBA" id="ARBA00022927"/>
    </source>
</evidence>